<dbReference type="InterPro" id="IPR036407">
    <property type="entry name" value="DM_DNA-bd_sf"/>
</dbReference>
<name>A0A7R9NYR2_9NEOP</name>
<organism evidence="7">
    <name type="scientific">Timema tahoe</name>
    <dbReference type="NCBI Taxonomy" id="61484"/>
    <lineage>
        <taxon>Eukaryota</taxon>
        <taxon>Metazoa</taxon>
        <taxon>Ecdysozoa</taxon>
        <taxon>Arthropoda</taxon>
        <taxon>Hexapoda</taxon>
        <taxon>Insecta</taxon>
        <taxon>Pterygota</taxon>
        <taxon>Neoptera</taxon>
        <taxon>Polyneoptera</taxon>
        <taxon>Phasmatodea</taxon>
        <taxon>Timematodea</taxon>
        <taxon>Timematoidea</taxon>
        <taxon>Timematidae</taxon>
        <taxon>Timema</taxon>
    </lineage>
</organism>
<dbReference type="PROSITE" id="PS50809">
    <property type="entry name" value="DM_2"/>
    <property type="match status" value="1"/>
</dbReference>
<dbReference type="SUPFAM" id="SSF82927">
    <property type="entry name" value="Cysteine-rich DNA binding domain, (DM domain)"/>
    <property type="match status" value="1"/>
</dbReference>
<evidence type="ECO:0000256" key="2">
    <source>
        <dbReference type="ARBA" id="ARBA00022833"/>
    </source>
</evidence>
<dbReference type="InterPro" id="IPR026607">
    <property type="entry name" value="DMRT"/>
</dbReference>
<dbReference type="EMBL" id="OE004485">
    <property type="protein sequence ID" value="CAD7461204.1"/>
    <property type="molecule type" value="Genomic_DNA"/>
</dbReference>
<evidence type="ECO:0000313" key="7">
    <source>
        <dbReference type="EMBL" id="CAD7461204.1"/>
    </source>
</evidence>
<proteinExistence type="predicted"/>
<dbReference type="AlphaFoldDB" id="A0A7R9NYR2"/>
<keyword evidence="4 5" id="KW-0539">Nucleus</keyword>
<evidence type="ECO:0000256" key="1">
    <source>
        <dbReference type="ARBA" id="ARBA00022723"/>
    </source>
</evidence>
<evidence type="ECO:0000259" key="6">
    <source>
        <dbReference type="PROSITE" id="PS50809"/>
    </source>
</evidence>
<dbReference type="GO" id="GO:0005634">
    <property type="term" value="C:nucleus"/>
    <property type="evidence" value="ECO:0007669"/>
    <property type="project" value="UniProtKB-SubCell"/>
</dbReference>
<dbReference type="Gene3D" id="4.10.1040.10">
    <property type="entry name" value="DM DNA-binding domain"/>
    <property type="match status" value="1"/>
</dbReference>
<evidence type="ECO:0000256" key="5">
    <source>
        <dbReference type="PROSITE-ProRule" id="PRU00070"/>
    </source>
</evidence>
<accession>A0A7R9NYR2</accession>
<feature type="domain" description="DM" evidence="6">
    <location>
        <begin position="19"/>
        <end position="66"/>
    </location>
</feature>
<dbReference type="GO" id="GO:0000978">
    <property type="term" value="F:RNA polymerase II cis-regulatory region sequence-specific DNA binding"/>
    <property type="evidence" value="ECO:0007669"/>
    <property type="project" value="TreeGrafter"/>
</dbReference>
<dbReference type="PANTHER" id="PTHR12322">
    <property type="entry name" value="DOUBLESEX AND MAB-3 RELATED TRANSCRIPTION FACTOR DMRT"/>
    <property type="match status" value="1"/>
</dbReference>
<dbReference type="PROSITE" id="PS40000">
    <property type="entry name" value="DM_1"/>
    <property type="match status" value="1"/>
</dbReference>
<sequence length="272" mass="30920">MEPKVRVTGHRRLLRTPKCARCRNHGVISCLKGHKRLCRWRECQCPNCQLVVERQRVMAAQVALRRWRLRSPASAAPSVGAENDRCPSFWRELRRRGLDPRQQSNEDGQDLRTRIQTAEALLAQKRSYQKHLRSLQQTSMAKDILQGNNIARRDGHFSSLPELPVSLVHYKHFLLMPAVPSCLLQKHQSQIEPTQTLRGNKREPRYCTQRCWRNSGSVLGKGVFAQFGSGLGEGALLSSWRNSDKPFPIIGSLVYCESSALDHVATEASPYS</sequence>
<keyword evidence="2 5" id="KW-0862">Zinc</keyword>
<feature type="DNA-binding region" description="DM" evidence="5">
    <location>
        <begin position="19"/>
        <end position="66"/>
    </location>
</feature>
<dbReference type="GO" id="GO:0046872">
    <property type="term" value="F:metal ion binding"/>
    <property type="evidence" value="ECO:0007669"/>
    <property type="project" value="UniProtKB-KW"/>
</dbReference>
<comment type="subcellular location">
    <subcellularLocation>
        <location evidence="5">Nucleus</location>
    </subcellularLocation>
</comment>
<dbReference type="InterPro" id="IPR001275">
    <property type="entry name" value="DM_DNA-bd"/>
</dbReference>
<keyword evidence="3 5" id="KW-0238">DNA-binding</keyword>
<dbReference type="GO" id="GO:0000981">
    <property type="term" value="F:DNA-binding transcription factor activity, RNA polymerase II-specific"/>
    <property type="evidence" value="ECO:0007669"/>
    <property type="project" value="TreeGrafter"/>
</dbReference>
<gene>
    <name evidence="7" type="ORF">TTEB3V08_LOCUS9117</name>
</gene>
<dbReference type="Pfam" id="PF00751">
    <property type="entry name" value="DM"/>
    <property type="match status" value="1"/>
</dbReference>
<keyword evidence="1 5" id="KW-0479">Metal-binding</keyword>
<evidence type="ECO:0000256" key="4">
    <source>
        <dbReference type="ARBA" id="ARBA00023242"/>
    </source>
</evidence>
<dbReference type="GO" id="GO:0007548">
    <property type="term" value="P:sex differentiation"/>
    <property type="evidence" value="ECO:0007669"/>
    <property type="project" value="TreeGrafter"/>
</dbReference>
<evidence type="ECO:0000256" key="3">
    <source>
        <dbReference type="ARBA" id="ARBA00023125"/>
    </source>
</evidence>
<dbReference type="FunFam" id="4.10.1040.10:FF:000001">
    <property type="entry name" value="doublesex- and mab-3-related transcription factor 1"/>
    <property type="match status" value="1"/>
</dbReference>
<dbReference type="SMART" id="SM00301">
    <property type="entry name" value="DM"/>
    <property type="match status" value="1"/>
</dbReference>
<dbReference type="PANTHER" id="PTHR12322:SF53">
    <property type="entry name" value="DOUBLESEX-MAB RELATED 11E"/>
    <property type="match status" value="1"/>
</dbReference>
<protein>
    <recommendedName>
        <fullName evidence="6">DM domain-containing protein</fullName>
    </recommendedName>
</protein>
<reference evidence="7" key="1">
    <citation type="submission" date="2020-11" db="EMBL/GenBank/DDBJ databases">
        <authorList>
            <person name="Tran Van P."/>
        </authorList>
    </citation>
    <scope>NUCLEOTIDE SEQUENCE</scope>
</reference>